<name>A0A0W0VVP9_9GAMM</name>
<organism evidence="1 2">
    <name type="scientific">Legionella maceachernii</name>
    <dbReference type="NCBI Taxonomy" id="466"/>
    <lineage>
        <taxon>Bacteria</taxon>
        <taxon>Pseudomonadati</taxon>
        <taxon>Pseudomonadota</taxon>
        <taxon>Gammaproteobacteria</taxon>
        <taxon>Legionellales</taxon>
        <taxon>Legionellaceae</taxon>
        <taxon>Legionella</taxon>
    </lineage>
</organism>
<accession>A0A0W0VVP9</accession>
<sequence length="299" mass="32679">MYLRVLILLLFTNVAIAGPWWTGPLLAPAGKTIPAGHFNFEPYAFYTTYPGDFKNIEIIPILTAGLTDFLDLQTALPYDYSWIQNQHSTEIGDYSLALGIQLLRQKEKSWIPDLRVAIQEIFPTGRFEGLDQRKLGSDQTGIGSYITSIGFNFQKLWELHNQHYLRGRLSLVAAFPSSSRIEGVSAFGGVESTEGSVRPGNIYSTDIAFEYALTQHWVPVFEVLYIHSSNTGFSGNPGFTPSGTLASIGGPGGDSVSLAPAVEFNFTSSLGIIGGIWFSVTGPHASKFTTGAIAVNYFF</sequence>
<reference evidence="1 2" key="1">
    <citation type="submission" date="2015-11" db="EMBL/GenBank/DDBJ databases">
        <title>Genomic analysis of 38 Legionella species identifies large and diverse effector repertoires.</title>
        <authorList>
            <person name="Burstein D."/>
            <person name="Amaro F."/>
            <person name="Zusman T."/>
            <person name="Lifshitz Z."/>
            <person name="Cohen O."/>
            <person name="Gilbert J.A."/>
            <person name="Pupko T."/>
            <person name="Shuman H.A."/>
            <person name="Segal G."/>
        </authorList>
    </citation>
    <scope>NUCLEOTIDE SEQUENCE [LARGE SCALE GENOMIC DNA]</scope>
    <source>
        <strain evidence="1 2">PX-1-G2-E2</strain>
    </source>
</reference>
<dbReference type="STRING" id="466.Lmac_2939"/>
<comment type="caution">
    <text evidence="1">The sequence shown here is derived from an EMBL/GenBank/DDBJ whole genome shotgun (WGS) entry which is preliminary data.</text>
</comment>
<dbReference type="PATRIC" id="fig|466.6.peg.3150"/>
<dbReference type="RefSeq" id="WP_058453813.1">
    <property type="nucleotide sequence ID" value="NZ_CAAAIB010000001.1"/>
</dbReference>
<dbReference type="AlphaFoldDB" id="A0A0W0VVP9"/>
<dbReference type="Proteomes" id="UP000054908">
    <property type="component" value="Unassembled WGS sequence"/>
</dbReference>
<gene>
    <name evidence="1" type="ORF">Lmac_2939</name>
</gene>
<dbReference type="OrthoDB" id="7240756at2"/>
<dbReference type="EMBL" id="LNYL01000051">
    <property type="protein sequence ID" value="KTD24066.1"/>
    <property type="molecule type" value="Genomic_DNA"/>
</dbReference>
<evidence type="ECO:0000313" key="1">
    <source>
        <dbReference type="EMBL" id="KTD24066.1"/>
    </source>
</evidence>
<evidence type="ECO:0000313" key="2">
    <source>
        <dbReference type="Proteomes" id="UP000054908"/>
    </source>
</evidence>
<keyword evidence="2" id="KW-1185">Reference proteome</keyword>
<proteinExistence type="predicted"/>
<protein>
    <submittedName>
        <fullName evidence="1">Fe-S protein</fullName>
    </submittedName>
</protein>